<evidence type="ECO:0000256" key="1">
    <source>
        <dbReference type="ARBA" id="ARBA00004141"/>
    </source>
</evidence>
<evidence type="ECO:0000256" key="3">
    <source>
        <dbReference type="ARBA" id="ARBA00022679"/>
    </source>
</evidence>
<evidence type="ECO:0000313" key="12">
    <source>
        <dbReference type="Proteomes" id="UP000031668"/>
    </source>
</evidence>
<dbReference type="GO" id="GO:0000139">
    <property type="term" value="C:Golgi membrane"/>
    <property type="evidence" value="ECO:0007669"/>
    <property type="project" value="TreeGrafter"/>
</dbReference>
<comment type="similarity">
    <text evidence="2">Belongs to the sphingomyelin synthase family.</text>
</comment>
<sequence length="158" mass="18470">MDDYFQIALLNGMTLGLIFTGNKSCGDYMFSGHAATIFLLTLFIMYYAKMNKIIKIFVLVWTLVCCILIILSRMHYTIDVIIAILISFWNFMTYHLVVIIENLKSSDPSHRNDKKWLKLRRVTCYSNVIAHLFERKYSDFNTTRLLQSDLSNLSYNVV</sequence>
<dbReference type="Pfam" id="PF14360">
    <property type="entry name" value="PAP2_C"/>
    <property type="match status" value="1"/>
</dbReference>
<dbReference type="AlphaFoldDB" id="A0A0C2MX40"/>
<proteinExistence type="inferred from homology"/>
<dbReference type="InterPro" id="IPR045221">
    <property type="entry name" value="Sphingomyelin_synth-like"/>
</dbReference>
<keyword evidence="8 9" id="KW-0472">Membrane</keyword>
<evidence type="ECO:0000256" key="6">
    <source>
        <dbReference type="ARBA" id="ARBA00022989"/>
    </source>
</evidence>
<evidence type="ECO:0000259" key="10">
    <source>
        <dbReference type="Pfam" id="PF14360"/>
    </source>
</evidence>
<dbReference type="InterPro" id="IPR025749">
    <property type="entry name" value="Sphingomyelin_synth-like_dom"/>
</dbReference>
<dbReference type="GO" id="GO:0005789">
    <property type="term" value="C:endoplasmic reticulum membrane"/>
    <property type="evidence" value="ECO:0007669"/>
    <property type="project" value="TreeGrafter"/>
</dbReference>
<comment type="subcellular location">
    <subcellularLocation>
        <location evidence="1">Membrane</location>
        <topology evidence="1">Multi-pass membrane protein</topology>
    </subcellularLocation>
</comment>
<dbReference type="Gene3D" id="1.20.144.10">
    <property type="entry name" value="Phosphatidic acid phosphatase type 2/haloperoxidase"/>
    <property type="match status" value="1"/>
</dbReference>
<keyword evidence="5" id="KW-0746">Sphingolipid metabolism</keyword>
<dbReference type="GO" id="GO:0047493">
    <property type="term" value="F:ceramide cholinephosphotransferase activity"/>
    <property type="evidence" value="ECO:0007669"/>
    <property type="project" value="TreeGrafter"/>
</dbReference>
<dbReference type="EMBL" id="JWZT01003604">
    <property type="protein sequence ID" value="KII66162.1"/>
    <property type="molecule type" value="Genomic_DNA"/>
</dbReference>
<protein>
    <submittedName>
        <fullName evidence="11">Sphingomyelin synthase-related 1</fullName>
    </submittedName>
</protein>
<feature type="transmembrane region" description="Helical" evidence="9">
    <location>
        <begin position="28"/>
        <end position="47"/>
    </location>
</feature>
<evidence type="ECO:0000256" key="4">
    <source>
        <dbReference type="ARBA" id="ARBA00022692"/>
    </source>
</evidence>
<dbReference type="SUPFAM" id="SSF48317">
    <property type="entry name" value="Acid phosphatase/Vanadium-dependent haloperoxidase"/>
    <property type="match status" value="1"/>
</dbReference>
<dbReference type="InterPro" id="IPR036938">
    <property type="entry name" value="PAP2/HPO_sf"/>
</dbReference>
<dbReference type="GO" id="GO:0033188">
    <property type="term" value="F:sphingomyelin synthase activity"/>
    <property type="evidence" value="ECO:0007669"/>
    <property type="project" value="TreeGrafter"/>
</dbReference>
<organism evidence="11 12">
    <name type="scientific">Thelohanellus kitauei</name>
    <name type="common">Myxosporean</name>
    <dbReference type="NCBI Taxonomy" id="669202"/>
    <lineage>
        <taxon>Eukaryota</taxon>
        <taxon>Metazoa</taxon>
        <taxon>Cnidaria</taxon>
        <taxon>Myxozoa</taxon>
        <taxon>Myxosporea</taxon>
        <taxon>Bivalvulida</taxon>
        <taxon>Platysporina</taxon>
        <taxon>Myxobolidae</taxon>
        <taxon>Thelohanellus</taxon>
    </lineage>
</organism>
<dbReference type="OrthoDB" id="422827at2759"/>
<evidence type="ECO:0000256" key="7">
    <source>
        <dbReference type="ARBA" id="ARBA00023098"/>
    </source>
</evidence>
<dbReference type="GO" id="GO:0005886">
    <property type="term" value="C:plasma membrane"/>
    <property type="evidence" value="ECO:0007669"/>
    <property type="project" value="TreeGrafter"/>
</dbReference>
<reference evidence="11 12" key="1">
    <citation type="journal article" date="2014" name="Genome Biol. Evol.">
        <title>The genome of the myxosporean Thelohanellus kitauei shows adaptations to nutrient acquisition within its fish host.</title>
        <authorList>
            <person name="Yang Y."/>
            <person name="Xiong J."/>
            <person name="Zhou Z."/>
            <person name="Huo F."/>
            <person name="Miao W."/>
            <person name="Ran C."/>
            <person name="Liu Y."/>
            <person name="Zhang J."/>
            <person name="Feng J."/>
            <person name="Wang M."/>
            <person name="Wang M."/>
            <person name="Wang L."/>
            <person name="Yao B."/>
        </authorList>
    </citation>
    <scope>NUCLEOTIDE SEQUENCE [LARGE SCALE GENOMIC DNA]</scope>
    <source>
        <strain evidence="11">Wuqing</strain>
    </source>
</reference>
<gene>
    <name evidence="11" type="ORF">RF11_11984</name>
</gene>
<keyword evidence="7" id="KW-0443">Lipid metabolism</keyword>
<feature type="domain" description="Sphingomyelin synthase-like" evidence="10">
    <location>
        <begin position="24"/>
        <end position="95"/>
    </location>
</feature>
<accession>A0A0C2MX40</accession>
<keyword evidence="4 9" id="KW-0812">Transmembrane</keyword>
<evidence type="ECO:0000313" key="11">
    <source>
        <dbReference type="EMBL" id="KII66162.1"/>
    </source>
</evidence>
<keyword evidence="6 9" id="KW-1133">Transmembrane helix</keyword>
<evidence type="ECO:0000256" key="9">
    <source>
        <dbReference type="SAM" id="Phobius"/>
    </source>
</evidence>
<dbReference type="CDD" id="cd01610">
    <property type="entry name" value="PAP2_like"/>
    <property type="match status" value="1"/>
</dbReference>
<keyword evidence="3" id="KW-0808">Transferase</keyword>
<evidence type="ECO:0000256" key="2">
    <source>
        <dbReference type="ARBA" id="ARBA00005441"/>
    </source>
</evidence>
<dbReference type="PANTHER" id="PTHR21290">
    <property type="entry name" value="SPHINGOMYELIN SYNTHETASE"/>
    <property type="match status" value="1"/>
</dbReference>
<dbReference type="Proteomes" id="UP000031668">
    <property type="component" value="Unassembled WGS sequence"/>
</dbReference>
<dbReference type="GO" id="GO:0046513">
    <property type="term" value="P:ceramide biosynthetic process"/>
    <property type="evidence" value="ECO:0007669"/>
    <property type="project" value="TreeGrafter"/>
</dbReference>
<feature type="transmembrane region" description="Helical" evidence="9">
    <location>
        <begin position="80"/>
        <end position="100"/>
    </location>
</feature>
<dbReference type="PANTHER" id="PTHR21290:SF25">
    <property type="entry name" value="SPHINGOMYELIN SYNTHASE-RELATED PROTEIN 1"/>
    <property type="match status" value="1"/>
</dbReference>
<keyword evidence="12" id="KW-1185">Reference proteome</keyword>
<evidence type="ECO:0000256" key="8">
    <source>
        <dbReference type="ARBA" id="ARBA00023136"/>
    </source>
</evidence>
<name>A0A0C2MX40_THEKT</name>
<evidence type="ECO:0000256" key="5">
    <source>
        <dbReference type="ARBA" id="ARBA00022919"/>
    </source>
</evidence>
<comment type="caution">
    <text evidence="11">The sequence shown here is derived from an EMBL/GenBank/DDBJ whole genome shotgun (WGS) entry which is preliminary data.</text>
</comment>
<feature type="transmembrane region" description="Helical" evidence="9">
    <location>
        <begin position="54"/>
        <end position="74"/>
    </location>
</feature>